<gene>
    <name evidence="1" type="ORF">SAMN02745746_00724</name>
</gene>
<evidence type="ECO:0000313" key="1">
    <source>
        <dbReference type="EMBL" id="SMF01475.1"/>
    </source>
</evidence>
<evidence type="ECO:0000313" key="2">
    <source>
        <dbReference type="Proteomes" id="UP000192920"/>
    </source>
</evidence>
<protein>
    <submittedName>
        <fullName evidence="1">Uncharacterized protein</fullName>
    </submittedName>
</protein>
<reference evidence="2" key="1">
    <citation type="submission" date="2017-04" db="EMBL/GenBank/DDBJ databases">
        <authorList>
            <person name="Varghese N."/>
            <person name="Submissions S."/>
        </authorList>
    </citation>
    <scope>NUCLEOTIDE SEQUENCE [LARGE SCALE GENOMIC DNA]</scope>
    <source>
        <strain evidence="2">DSM 22618</strain>
    </source>
</reference>
<dbReference type="EMBL" id="FXAG01000003">
    <property type="protein sequence ID" value="SMF01475.1"/>
    <property type="molecule type" value="Genomic_DNA"/>
</dbReference>
<accession>A0A1Y6BFK7</accession>
<organism evidence="1 2">
    <name type="scientific">Pseudogulbenkiania subflava DSM 22618</name>
    <dbReference type="NCBI Taxonomy" id="1123014"/>
    <lineage>
        <taxon>Bacteria</taxon>
        <taxon>Pseudomonadati</taxon>
        <taxon>Pseudomonadota</taxon>
        <taxon>Betaproteobacteria</taxon>
        <taxon>Neisseriales</taxon>
        <taxon>Chromobacteriaceae</taxon>
        <taxon>Pseudogulbenkiania</taxon>
    </lineage>
</organism>
<sequence length="40" mass="4619">MTLLVVLPMGIKYRVELELTHYGVEVERINSSLPLVMGWM</sequence>
<dbReference type="STRING" id="1123014.SAMN02745746_00724"/>
<keyword evidence="2" id="KW-1185">Reference proteome</keyword>
<proteinExistence type="predicted"/>
<name>A0A1Y6BFK7_9NEIS</name>
<dbReference type="Proteomes" id="UP000192920">
    <property type="component" value="Unassembled WGS sequence"/>
</dbReference>
<dbReference type="AlphaFoldDB" id="A0A1Y6BFK7"/>